<dbReference type="Proteomes" id="UP000218054">
    <property type="component" value="Unassembled WGS sequence"/>
</dbReference>
<evidence type="ECO:0000256" key="2">
    <source>
        <dbReference type="ARBA" id="ARBA00005417"/>
    </source>
</evidence>
<dbReference type="GO" id="GO:0005886">
    <property type="term" value="C:plasma membrane"/>
    <property type="evidence" value="ECO:0007669"/>
    <property type="project" value="UniProtKB-SubCell"/>
</dbReference>
<name>A0A2A2AF30_9BURK</name>
<dbReference type="InterPro" id="IPR003593">
    <property type="entry name" value="AAA+_ATPase"/>
</dbReference>
<keyword evidence="5" id="KW-0547">Nucleotide-binding</keyword>
<comment type="similarity">
    <text evidence="2">Belongs to the ABC transporter superfamily.</text>
</comment>
<accession>A0A2A2AF30</accession>
<dbReference type="SMART" id="SM00382">
    <property type="entry name" value="AAA"/>
    <property type="match status" value="1"/>
</dbReference>
<sequence length="301" mass="31531">MTNAPPSAVPSAALLAIEGLRVSLGSAPHSTAVLHDIHLQVQPGQTLGLVGESGSGKSMTALAIMGLLPTPAQCSGSIRLQGQELLGLSQRQLQRLRGNRMAMVFQEPMSALNPVHAIGQQVAEPLRLHQGLGRRAALQQAAALLERVGIARAGQRLADYPHQFSGGQRQRITIAMALACKPALLIADEPTTALDGIVQQQILDLLDELVLERHMGLLLISHDLAVISDYCDSVAVMTQGQIVEYGATASVFAQPQHPYTQQLMQSRQRLMAFCQIATPAPAAAPGGNGGGNGGNAHGGAA</sequence>
<protein>
    <submittedName>
        <fullName evidence="9">ABC transporter ATP-binding protein</fullName>
    </submittedName>
</protein>
<keyword evidence="10" id="KW-1185">Reference proteome</keyword>
<keyword evidence="7" id="KW-0472">Membrane</keyword>
<dbReference type="Gene3D" id="3.40.50.300">
    <property type="entry name" value="P-loop containing nucleotide triphosphate hydrolases"/>
    <property type="match status" value="1"/>
</dbReference>
<evidence type="ECO:0000256" key="1">
    <source>
        <dbReference type="ARBA" id="ARBA00004417"/>
    </source>
</evidence>
<comment type="caution">
    <text evidence="9">The sequence shown here is derived from an EMBL/GenBank/DDBJ whole genome shotgun (WGS) entry which is preliminary data.</text>
</comment>
<evidence type="ECO:0000256" key="3">
    <source>
        <dbReference type="ARBA" id="ARBA00022448"/>
    </source>
</evidence>
<dbReference type="Pfam" id="PF00005">
    <property type="entry name" value="ABC_tran"/>
    <property type="match status" value="1"/>
</dbReference>
<evidence type="ECO:0000313" key="10">
    <source>
        <dbReference type="Proteomes" id="UP000218054"/>
    </source>
</evidence>
<evidence type="ECO:0000259" key="8">
    <source>
        <dbReference type="PROSITE" id="PS50893"/>
    </source>
</evidence>
<evidence type="ECO:0000256" key="7">
    <source>
        <dbReference type="ARBA" id="ARBA00023136"/>
    </source>
</evidence>
<dbReference type="SUPFAM" id="SSF52540">
    <property type="entry name" value="P-loop containing nucleoside triphosphate hydrolases"/>
    <property type="match status" value="1"/>
</dbReference>
<evidence type="ECO:0000256" key="6">
    <source>
        <dbReference type="ARBA" id="ARBA00022840"/>
    </source>
</evidence>
<keyword evidence="6 9" id="KW-0067">ATP-binding</keyword>
<dbReference type="AlphaFoldDB" id="A0A2A2AF30"/>
<reference evidence="9 10" key="1">
    <citation type="submission" date="2017-08" db="EMBL/GenBank/DDBJ databases">
        <title>WGS of Clinical strains of the CDC Group NO-1 linked to zoonotic infections in humans.</title>
        <authorList>
            <person name="Bernier A.-M."/>
            <person name="Bernard K."/>
        </authorList>
    </citation>
    <scope>NUCLEOTIDE SEQUENCE [LARGE SCALE GENOMIC DNA]</scope>
    <source>
        <strain evidence="9 10">NML00-0135</strain>
    </source>
</reference>
<evidence type="ECO:0000313" key="9">
    <source>
        <dbReference type="EMBL" id="PAT37160.1"/>
    </source>
</evidence>
<gene>
    <name evidence="9" type="ORF">CK625_07805</name>
</gene>
<evidence type="ECO:0000256" key="4">
    <source>
        <dbReference type="ARBA" id="ARBA00022475"/>
    </source>
</evidence>
<dbReference type="InterPro" id="IPR017871">
    <property type="entry name" value="ABC_transporter-like_CS"/>
</dbReference>
<feature type="domain" description="ABC transporter" evidence="8">
    <location>
        <begin position="15"/>
        <end position="264"/>
    </location>
</feature>
<proteinExistence type="inferred from homology"/>
<keyword evidence="4" id="KW-1003">Cell membrane</keyword>
<dbReference type="GO" id="GO:0005524">
    <property type="term" value="F:ATP binding"/>
    <property type="evidence" value="ECO:0007669"/>
    <property type="project" value="UniProtKB-KW"/>
</dbReference>
<dbReference type="InterPro" id="IPR003439">
    <property type="entry name" value="ABC_transporter-like_ATP-bd"/>
</dbReference>
<comment type="subcellular location">
    <subcellularLocation>
        <location evidence="1">Cell inner membrane</location>
        <topology evidence="1">Peripheral membrane protein</topology>
    </subcellularLocation>
</comment>
<dbReference type="PROSITE" id="PS50893">
    <property type="entry name" value="ABC_TRANSPORTER_2"/>
    <property type="match status" value="1"/>
</dbReference>
<dbReference type="PROSITE" id="PS00211">
    <property type="entry name" value="ABC_TRANSPORTER_1"/>
    <property type="match status" value="1"/>
</dbReference>
<keyword evidence="3" id="KW-0813">Transport</keyword>
<organism evidence="9 10">
    <name type="scientific">Vandammella animalimorsus</name>
    <dbReference type="NCBI Taxonomy" id="2029117"/>
    <lineage>
        <taxon>Bacteria</taxon>
        <taxon>Pseudomonadati</taxon>
        <taxon>Pseudomonadota</taxon>
        <taxon>Betaproteobacteria</taxon>
        <taxon>Burkholderiales</taxon>
        <taxon>Comamonadaceae</taxon>
        <taxon>Vandammella</taxon>
    </lineage>
</organism>
<dbReference type="PANTHER" id="PTHR43297:SF2">
    <property type="entry name" value="DIPEPTIDE TRANSPORT ATP-BINDING PROTEIN DPPD"/>
    <property type="match status" value="1"/>
</dbReference>
<dbReference type="GO" id="GO:0016887">
    <property type="term" value="F:ATP hydrolysis activity"/>
    <property type="evidence" value="ECO:0007669"/>
    <property type="project" value="InterPro"/>
</dbReference>
<dbReference type="PANTHER" id="PTHR43297">
    <property type="entry name" value="OLIGOPEPTIDE TRANSPORT ATP-BINDING PROTEIN APPD"/>
    <property type="match status" value="1"/>
</dbReference>
<dbReference type="RefSeq" id="WP_095539855.1">
    <property type="nucleotide sequence ID" value="NZ_NSJB01000004.1"/>
</dbReference>
<dbReference type="FunFam" id="3.40.50.300:FF:000016">
    <property type="entry name" value="Oligopeptide ABC transporter ATP-binding component"/>
    <property type="match status" value="1"/>
</dbReference>
<dbReference type="EMBL" id="NSJB01000004">
    <property type="protein sequence ID" value="PAT37160.1"/>
    <property type="molecule type" value="Genomic_DNA"/>
</dbReference>
<dbReference type="InterPro" id="IPR027417">
    <property type="entry name" value="P-loop_NTPase"/>
</dbReference>
<evidence type="ECO:0000256" key="5">
    <source>
        <dbReference type="ARBA" id="ARBA00022741"/>
    </source>
</evidence>
<dbReference type="InterPro" id="IPR050388">
    <property type="entry name" value="ABC_Ni/Peptide_Import"/>
</dbReference>
<dbReference type="GO" id="GO:0055085">
    <property type="term" value="P:transmembrane transport"/>
    <property type="evidence" value="ECO:0007669"/>
    <property type="project" value="UniProtKB-ARBA"/>
</dbReference>
<dbReference type="CDD" id="cd03257">
    <property type="entry name" value="ABC_NikE_OppD_transporters"/>
    <property type="match status" value="1"/>
</dbReference>